<feature type="transmembrane region" description="Helical" evidence="7">
    <location>
        <begin position="149"/>
        <end position="166"/>
    </location>
</feature>
<feature type="transmembrane region" description="Helical" evidence="7">
    <location>
        <begin position="12"/>
        <end position="31"/>
    </location>
</feature>
<dbReference type="PROSITE" id="PS50076">
    <property type="entry name" value="DNAJ_2"/>
    <property type="match status" value="1"/>
</dbReference>
<dbReference type="InterPro" id="IPR007829">
    <property type="entry name" value="TM2"/>
</dbReference>
<evidence type="ECO:0000256" key="3">
    <source>
        <dbReference type="ARBA" id="ARBA00020945"/>
    </source>
</evidence>
<evidence type="ECO:0000256" key="5">
    <source>
        <dbReference type="ARBA" id="ARBA00022989"/>
    </source>
</evidence>
<feature type="transmembrane region" description="Helical" evidence="7">
    <location>
        <begin position="207"/>
        <end position="225"/>
    </location>
</feature>
<dbReference type="CDD" id="cd06257">
    <property type="entry name" value="DnaJ"/>
    <property type="match status" value="1"/>
</dbReference>
<proteinExistence type="predicted"/>
<comment type="function">
    <text evidence="1">May function as a co-chaperone.</text>
</comment>
<dbReference type="PRINTS" id="PR00625">
    <property type="entry name" value="JDOMAIN"/>
</dbReference>
<feature type="domain" description="J" evidence="8">
    <location>
        <begin position="289"/>
        <end position="359"/>
    </location>
</feature>
<evidence type="ECO:0000256" key="2">
    <source>
        <dbReference type="ARBA" id="ARBA00004141"/>
    </source>
</evidence>
<dbReference type="EMBL" id="JARGDH010000001">
    <property type="protein sequence ID" value="KAL0280016.1"/>
    <property type="molecule type" value="Genomic_DNA"/>
</dbReference>
<evidence type="ECO:0000256" key="4">
    <source>
        <dbReference type="ARBA" id="ARBA00022692"/>
    </source>
</evidence>
<dbReference type="Pfam" id="PF05154">
    <property type="entry name" value="TM2"/>
    <property type="match status" value="1"/>
</dbReference>
<keyword evidence="6 7" id="KW-0472">Membrane</keyword>
<feature type="transmembrane region" description="Helical" evidence="7">
    <location>
        <begin position="123"/>
        <end position="142"/>
    </location>
</feature>
<evidence type="ECO:0000313" key="9">
    <source>
        <dbReference type="EMBL" id="KAL0280016.1"/>
    </source>
</evidence>
<comment type="caution">
    <text evidence="9">The sequence shown here is derived from an EMBL/GenBank/DDBJ whole genome shotgun (WGS) entry which is preliminary data.</text>
</comment>
<feature type="transmembrane region" description="Helical" evidence="7">
    <location>
        <begin position="90"/>
        <end position="111"/>
    </location>
</feature>
<accession>A0AAW2IDY6</accession>
<dbReference type="AlphaFoldDB" id="A0AAW2IDY6"/>
<name>A0AAW2IDY6_9NEOP</name>
<evidence type="ECO:0000259" key="8">
    <source>
        <dbReference type="PROSITE" id="PS50076"/>
    </source>
</evidence>
<evidence type="ECO:0000256" key="1">
    <source>
        <dbReference type="ARBA" id="ARBA00002080"/>
    </source>
</evidence>
<protein>
    <recommendedName>
        <fullName evidence="3">DnaJ homolog subfamily C member 22</fullName>
    </recommendedName>
</protein>
<dbReference type="EMBL" id="JARGDH010000001">
    <property type="protein sequence ID" value="KAL0280015.1"/>
    <property type="molecule type" value="Genomic_DNA"/>
</dbReference>
<dbReference type="Gene3D" id="1.10.287.110">
    <property type="entry name" value="DnaJ domain"/>
    <property type="match status" value="1"/>
</dbReference>
<dbReference type="GO" id="GO:0016020">
    <property type="term" value="C:membrane"/>
    <property type="evidence" value="ECO:0007669"/>
    <property type="project" value="UniProtKB-SubCell"/>
</dbReference>
<comment type="subcellular location">
    <subcellularLocation>
        <location evidence="2">Membrane</location>
        <topology evidence="2">Multi-pass membrane protein</topology>
    </subcellularLocation>
</comment>
<dbReference type="InterPro" id="IPR036869">
    <property type="entry name" value="J_dom_sf"/>
</dbReference>
<dbReference type="InterPro" id="IPR001623">
    <property type="entry name" value="DnaJ_domain"/>
</dbReference>
<keyword evidence="5 7" id="KW-1133">Transmembrane helix</keyword>
<gene>
    <name evidence="9" type="ORF">PYX00_001442</name>
</gene>
<dbReference type="PANTHER" id="PTHR44733:SF1">
    <property type="entry name" value="DNAJ HOMOLOG SUBFAMILY C MEMBER 22"/>
    <property type="match status" value="1"/>
</dbReference>
<dbReference type="SMART" id="SM00271">
    <property type="entry name" value="DnaJ"/>
    <property type="match status" value="1"/>
</dbReference>
<sequence length="361" mass="41914">MGAIHQGEKSLTVTYILWFFLGIFGAHHFYLGRDSQAFIWWCTLGGYLGCGWIRDFFYIPRYVAEANHDKEYVNEYERLLKCYASPPFSMVRFGGMLVVGYLFAALLSYAIPTEEVLGIDWSFLHYLVPAACAFGVWLVGNIGREEGKIWWCLAAAYAAYPFSTYFEDETTWFTLMILSSTMAFDNMSKDWRRKPRTPRSMPKRVSILAVGAVIYLSLWASNIYFNGELTDSEGEKVPFKEAVHHFFTSPWWVDLQQSLYDTYVFAQHHGWYEVWKQIVDLSDPHGEINAYKVLGVDSSASQADITAKWRALSREFHPDKVKDPDKKREAQNKFMEIQQAYEILSNIKVRRKNKNKKFAQN</sequence>
<feature type="transmembrane region" description="Helical" evidence="7">
    <location>
        <begin position="37"/>
        <end position="53"/>
    </location>
</feature>
<dbReference type="PANTHER" id="PTHR44733">
    <property type="entry name" value="DNAJ HOMOLOG SUBFAMILY C MEMBER 22"/>
    <property type="match status" value="1"/>
</dbReference>
<evidence type="ECO:0000256" key="7">
    <source>
        <dbReference type="SAM" id="Phobius"/>
    </source>
</evidence>
<dbReference type="Pfam" id="PF00226">
    <property type="entry name" value="DnaJ"/>
    <property type="match status" value="1"/>
</dbReference>
<keyword evidence="4 7" id="KW-0812">Transmembrane</keyword>
<feature type="transmembrane region" description="Helical" evidence="7">
    <location>
        <begin position="172"/>
        <end position="187"/>
    </location>
</feature>
<organism evidence="9">
    <name type="scientific">Menopon gallinae</name>
    <name type="common">poultry shaft louse</name>
    <dbReference type="NCBI Taxonomy" id="328185"/>
    <lineage>
        <taxon>Eukaryota</taxon>
        <taxon>Metazoa</taxon>
        <taxon>Ecdysozoa</taxon>
        <taxon>Arthropoda</taxon>
        <taxon>Hexapoda</taxon>
        <taxon>Insecta</taxon>
        <taxon>Pterygota</taxon>
        <taxon>Neoptera</taxon>
        <taxon>Paraneoptera</taxon>
        <taxon>Psocodea</taxon>
        <taxon>Troctomorpha</taxon>
        <taxon>Phthiraptera</taxon>
        <taxon>Amblycera</taxon>
        <taxon>Menoponidae</taxon>
        <taxon>Menopon</taxon>
    </lineage>
</organism>
<evidence type="ECO:0000256" key="6">
    <source>
        <dbReference type="ARBA" id="ARBA00023136"/>
    </source>
</evidence>
<dbReference type="SUPFAM" id="SSF46565">
    <property type="entry name" value="Chaperone J-domain"/>
    <property type="match status" value="1"/>
</dbReference>
<reference evidence="9" key="1">
    <citation type="journal article" date="2024" name="Gigascience">
        <title>Chromosome-level genome of the poultry shaft louse Menopon gallinae provides insight into the host-switching and adaptive evolution of parasitic lice.</title>
        <authorList>
            <person name="Xu Y."/>
            <person name="Ma L."/>
            <person name="Liu S."/>
            <person name="Liang Y."/>
            <person name="Liu Q."/>
            <person name="He Z."/>
            <person name="Tian L."/>
            <person name="Duan Y."/>
            <person name="Cai W."/>
            <person name="Li H."/>
            <person name="Song F."/>
        </authorList>
    </citation>
    <scope>NUCLEOTIDE SEQUENCE</scope>
    <source>
        <strain evidence="9">Cailab_2023a</strain>
    </source>
</reference>